<dbReference type="AlphaFoldDB" id="K0TMD1"/>
<proteinExistence type="predicted"/>
<reference evidence="2 3" key="1">
    <citation type="journal article" date="2012" name="Genome Biol.">
        <title>Genome and low-iron response of an oceanic diatom adapted to chronic iron limitation.</title>
        <authorList>
            <person name="Lommer M."/>
            <person name="Specht M."/>
            <person name="Roy A.S."/>
            <person name="Kraemer L."/>
            <person name="Andreson R."/>
            <person name="Gutowska M.A."/>
            <person name="Wolf J."/>
            <person name="Bergner S.V."/>
            <person name="Schilhabel M.B."/>
            <person name="Klostermeier U.C."/>
            <person name="Beiko R.G."/>
            <person name="Rosenstiel P."/>
            <person name="Hippler M."/>
            <person name="Laroche J."/>
        </authorList>
    </citation>
    <scope>NUCLEOTIDE SEQUENCE [LARGE SCALE GENOMIC DNA]</scope>
    <source>
        <strain evidence="2 3">CCMP1005</strain>
    </source>
</reference>
<evidence type="ECO:0000313" key="2">
    <source>
        <dbReference type="EMBL" id="EJK72602.1"/>
    </source>
</evidence>
<accession>K0TMD1</accession>
<keyword evidence="3" id="KW-1185">Reference proteome</keyword>
<dbReference type="Proteomes" id="UP000266841">
    <property type="component" value="Unassembled WGS sequence"/>
</dbReference>
<dbReference type="EMBL" id="AGNL01005598">
    <property type="protein sequence ID" value="EJK72602.1"/>
    <property type="molecule type" value="Genomic_DNA"/>
</dbReference>
<organism evidence="2 3">
    <name type="scientific">Thalassiosira oceanica</name>
    <name type="common">Marine diatom</name>
    <dbReference type="NCBI Taxonomy" id="159749"/>
    <lineage>
        <taxon>Eukaryota</taxon>
        <taxon>Sar</taxon>
        <taxon>Stramenopiles</taxon>
        <taxon>Ochrophyta</taxon>
        <taxon>Bacillariophyta</taxon>
        <taxon>Coscinodiscophyceae</taxon>
        <taxon>Thalassiosirophycidae</taxon>
        <taxon>Thalassiosirales</taxon>
        <taxon>Thalassiosiraceae</taxon>
        <taxon>Thalassiosira</taxon>
    </lineage>
</organism>
<feature type="region of interest" description="Disordered" evidence="1">
    <location>
        <begin position="418"/>
        <end position="442"/>
    </location>
</feature>
<feature type="non-terminal residue" evidence="2">
    <location>
        <position position="1"/>
    </location>
</feature>
<comment type="caution">
    <text evidence="2">The sequence shown here is derived from an EMBL/GenBank/DDBJ whole genome shotgun (WGS) entry which is preliminary data.</text>
</comment>
<protein>
    <submittedName>
        <fullName evidence="2">Uncharacterized protein</fullName>
    </submittedName>
</protein>
<evidence type="ECO:0000256" key="1">
    <source>
        <dbReference type="SAM" id="MobiDB-lite"/>
    </source>
</evidence>
<sequence length="442" mass="49230">VLSAYCSSLSHASAAPSPSDLIWGEGSDRCDPVLSCKDRQSCWEGLRVYDRGLARHKSGNETCACTMLRRKKQGRGQWAQPRQLLLSALLFTMPIYMCYRIRRGSLAQTLAATKQASAVVKQVVGKQNVSETATVKQVVGKKNVSEAAQASAALEPAENVSAERTGRAAALVSSPTTFANATGETRTGVELHESLCGGGSTRETCGDVIYVVDDRLPSSDNTTYIAAQWRALSHIVENFEPFNGTCIAFYDVRAGVFEARKLHQVWARIEATFAVFDDFPRASYALYMDTDSILSSPRHAPTDMFRSLANFYLDEHWGYFNGWAWDDNRGLDKMSEQNRLMYIAWTIPKVREAMLIGPTFPSRSKLTSCPERVDGPCLQKDSFRIEWTDNDEEHCYVQHMSERKNNMINISKNILNGQFRAHPSPEAPRQSRSGRLGGNSPM</sequence>
<evidence type="ECO:0000313" key="3">
    <source>
        <dbReference type="Proteomes" id="UP000266841"/>
    </source>
</evidence>
<gene>
    <name evidence="2" type="ORF">THAOC_05849</name>
</gene>
<name>K0TMD1_THAOC</name>